<evidence type="ECO:0000256" key="4">
    <source>
        <dbReference type="ARBA" id="ARBA00022723"/>
    </source>
</evidence>
<proteinExistence type="inferred from homology"/>
<keyword evidence="6" id="KW-0408">Iron</keyword>
<keyword evidence="7" id="KW-0411">Iron-sulfur</keyword>
<protein>
    <submittedName>
        <fullName evidence="9">Unannotated protein</fullName>
    </submittedName>
</protein>
<accession>A0A6J7GIB5</accession>
<dbReference type="InterPro" id="IPR015422">
    <property type="entry name" value="PyrdxlP-dep_Trfase_small"/>
</dbReference>
<keyword evidence="3" id="KW-0808">Transferase</keyword>
<dbReference type="PANTHER" id="PTHR11601:SF34">
    <property type="entry name" value="CYSTEINE DESULFURASE"/>
    <property type="match status" value="1"/>
</dbReference>
<evidence type="ECO:0000256" key="7">
    <source>
        <dbReference type="ARBA" id="ARBA00023014"/>
    </source>
</evidence>
<comment type="similarity">
    <text evidence="2">Belongs to the class-V pyridoxal-phosphate-dependent aminotransferase family. NifS/IscS subfamily.</text>
</comment>
<dbReference type="InterPro" id="IPR015421">
    <property type="entry name" value="PyrdxlP-dep_Trfase_major"/>
</dbReference>
<sequence length="373" mass="39367">MVDSAVAALTKQIKKLGNASSLHSAGRSVRKDLEAAREELAEAAGCAASEIIFTSTGTEANNLAIKGLFWKGAKANRKVIITSTFEHHAVMDPIVWLAEHEGAQIVGINVDRKGFVDLTELKEAVEKYQDQIALISIMHSNNEVGSLQDIAQVVKIAGDIPVHSDCVQSFGKVDLSFKKLGLTAATISAHKIGGPLGVAALILKKGLDIEPILHGGGQERDLRSGTFNAPGIVAFAAAATDAVANKKERDKKIRQLKEELIGTIKKNISDIWVNGDLENSLPGIVSITFPKTDSEGLLLLLDAEGIACSTGSACSAGVQRPSHVLLAMGLSEDETTSTLRFSLSYTNTINEIAKLGAVIASVVARSKAASGKK</sequence>
<evidence type="ECO:0000256" key="6">
    <source>
        <dbReference type="ARBA" id="ARBA00023004"/>
    </source>
</evidence>
<dbReference type="Gene3D" id="3.40.640.10">
    <property type="entry name" value="Type I PLP-dependent aspartate aminotransferase-like (Major domain)"/>
    <property type="match status" value="1"/>
</dbReference>
<dbReference type="Gene3D" id="3.90.1150.10">
    <property type="entry name" value="Aspartate Aminotransferase, domain 1"/>
    <property type="match status" value="1"/>
</dbReference>
<dbReference type="GO" id="GO:0051536">
    <property type="term" value="F:iron-sulfur cluster binding"/>
    <property type="evidence" value="ECO:0007669"/>
    <property type="project" value="UniProtKB-KW"/>
</dbReference>
<dbReference type="GO" id="GO:0016740">
    <property type="term" value="F:transferase activity"/>
    <property type="evidence" value="ECO:0007669"/>
    <property type="project" value="UniProtKB-KW"/>
</dbReference>
<dbReference type="InterPro" id="IPR000192">
    <property type="entry name" value="Aminotrans_V_dom"/>
</dbReference>
<evidence type="ECO:0000313" key="9">
    <source>
        <dbReference type="EMBL" id="CAB4906736.1"/>
    </source>
</evidence>
<evidence type="ECO:0000256" key="3">
    <source>
        <dbReference type="ARBA" id="ARBA00022679"/>
    </source>
</evidence>
<dbReference type="Gene3D" id="1.10.260.50">
    <property type="match status" value="1"/>
</dbReference>
<dbReference type="SUPFAM" id="SSF53383">
    <property type="entry name" value="PLP-dependent transferases"/>
    <property type="match status" value="1"/>
</dbReference>
<keyword evidence="5" id="KW-0663">Pyridoxal phosphate</keyword>
<evidence type="ECO:0000259" key="8">
    <source>
        <dbReference type="Pfam" id="PF00266"/>
    </source>
</evidence>
<evidence type="ECO:0000256" key="2">
    <source>
        <dbReference type="ARBA" id="ARBA00006490"/>
    </source>
</evidence>
<dbReference type="InterPro" id="IPR015424">
    <property type="entry name" value="PyrdxlP-dep_Trfase"/>
</dbReference>
<reference evidence="9" key="1">
    <citation type="submission" date="2020-05" db="EMBL/GenBank/DDBJ databases">
        <authorList>
            <person name="Chiriac C."/>
            <person name="Salcher M."/>
            <person name="Ghai R."/>
            <person name="Kavagutti S V."/>
        </authorList>
    </citation>
    <scope>NUCLEOTIDE SEQUENCE</scope>
</reference>
<feature type="domain" description="Aminotransferase class V" evidence="8">
    <location>
        <begin position="10"/>
        <end position="355"/>
    </location>
</feature>
<organism evidence="9">
    <name type="scientific">freshwater metagenome</name>
    <dbReference type="NCBI Taxonomy" id="449393"/>
    <lineage>
        <taxon>unclassified sequences</taxon>
        <taxon>metagenomes</taxon>
        <taxon>ecological metagenomes</taxon>
    </lineage>
</organism>
<dbReference type="Pfam" id="PF00266">
    <property type="entry name" value="Aminotran_5"/>
    <property type="match status" value="1"/>
</dbReference>
<dbReference type="GO" id="GO:0046872">
    <property type="term" value="F:metal ion binding"/>
    <property type="evidence" value="ECO:0007669"/>
    <property type="project" value="UniProtKB-KW"/>
</dbReference>
<dbReference type="PIRSF" id="PIRSF005572">
    <property type="entry name" value="NifS"/>
    <property type="match status" value="1"/>
</dbReference>
<name>A0A6J7GIB5_9ZZZZ</name>
<dbReference type="InterPro" id="IPR016454">
    <property type="entry name" value="Cysteine_dSase"/>
</dbReference>
<keyword evidence="4" id="KW-0479">Metal-binding</keyword>
<gene>
    <name evidence="9" type="ORF">UFOPK3608_00677</name>
</gene>
<evidence type="ECO:0000256" key="1">
    <source>
        <dbReference type="ARBA" id="ARBA00001933"/>
    </source>
</evidence>
<dbReference type="PANTHER" id="PTHR11601">
    <property type="entry name" value="CYSTEINE DESULFURYLASE FAMILY MEMBER"/>
    <property type="match status" value="1"/>
</dbReference>
<comment type="cofactor">
    <cofactor evidence="1">
        <name>pyridoxal 5'-phosphate</name>
        <dbReference type="ChEBI" id="CHEBI:597326"/>
    </cofactor>
</comment>
<dbReference type="AlphaFoldDB" id="A0A6J7GIB5"/>
<evidence type="ECO:0000256" key="5">
    <source>
        <dbReference type="ARBA" id="ARBA00022898"/>
    </source>
</evidence>
<dbReference type="EMBL" id="CAFBMP010000034">
    <property type="protein sequence ID" value="CAB4906736.1"/>
    <property type="molecule type" value="Genomic_DNA"/>
</dbReference>